<keyword evidence="3" id="KW-0170">Cobalt</keyword>
<evidence type="ECO:0000256" key="3">
    <source>
        <dbReference type="PIRSR" id="PIRSR602480-1"/>
    </source>
</evidence>
<dbReference type="PANTHER" id="PTHR21337:SF0">
    <property type="entry name" value="PHOSPHO-2-DEHYDRO-3-DEOXYHEPTONATE ALDOLASE"/>
    <property type="match status" value="1"/>
</dbReference>
<comment type="cofactor">
    <cofactor evidence="3">
        <name>Mn(2+)</name>
        <dbReference type="ChEBI" id="CHEBI:29035"/>
    </cofactor>
    <cofactor evidence="3">
        <name>Co(2+)</name>
        <dbReference type="ChEBI" id="CHEBI:48828"/>
    </cofactor>
    <cofactor evidence="3">
        <name>Cd(2+)</name>
        <dbReference type="ChEBI" id="CHEBI:48775"/>
    </cofactor>
    <text evidence="3">Binds 1 divalent cation per subunit. The enzyme is active with manganese, cobalt or cadmium ions.</text>
</comment>
<dbReference type="InterPro" id="IPR013785">
    <property type="entry name" value="Aldolase_TIM"/>
</dbReference>
<dbReference type="GO" id="GO:0003849">
    <property type="term" value="F:3-deoxy-7-phosphoheptulonate synthase activity"/>
    <property type="evidence" value="ECO:0007669"/>
    <property type="project" value="UniProtKB-EC"/>
</dbReference>
<organism evidence="5 6">
    <name type="scientific">Campylobacter novaezeelandiae</name>
    <dbReference type="NCBI Taxonomy" id="2267891"/>
    <lineage>
        <taxon>Bacteria</taxon>
        <taxon>Pseudomonadati</taxon>
        <taxon>Campylobacterota</taxon>
        <taxon>Epsilonproteobacteria</taxon>
        <taxon>Campylobacterales</taxon>
        <taxon>Campylobacteraceae</taxon>
        <taxon>Campylobacter</taxon>
    </lineage>
</organism>
<dbReference type="Gene3D" id="3.20.20.70">
    <property type="entry name" value="Aldolase class I"/>
    <property type="match status" value="1"/>
</dbReference>
<keyword evidence="2 4" id="KW-0808">Transferase</keyword>
<dbReference type="InterPro" id="IPR002480">
    <property type="entry name" value="DAHP_synth_2"/>
</dbReference>
<evidence type="ECO:0000256" key="4">
    <source>
        <dbReference type="RuleBase" id="RU363071"/>
    </source>
</evidence>
<evidence type="ECO:0000313" key="5">
    <source>
        <dbReference type="EMBL" id="TBR78640.1"/>
    </source>
</evidence>
<keyword evidence="6" id="KW-1185">Reference proteome</keyword>
<feature type="binding site" evidence="3">
    <location>
        <position position="379"/>
    </location>
    <ligand>
        <name>Mn(2+)</name>
        <dbReference type="ChEBI" id="CHEBI:29035"/>
    </ligand>
</feature>
<sequence>MNWSKSSWRNYPIKQQPIYPNQYHLNQILNKLEKFPPLVFIEEIKNLQNALIKVSRGEAFLLQGGDCVESFENFNFLDICNMFKILLQMSMILTFSGNFPVIKVGRIAGQFAKPRSSEFEEYQGEILPSFRGDIINGFGFSKNERIPDPDRILKAYYQSLTTLKLIRNCSKEKLLDLNGVLEFIEKNNLNNEYISEKDSQFLSAQKNYETIIDAFYTSHEALLLPYEEALTRVDDLSGQFYNHSAHMLWIGERTRDIHEAHVHFLSGIKNPIAVKIGPNVQIDDLLQITQILNPNNEEGRLTFIMRMGADQIDKILPNIFRKLKQEGLNLIYSIDPMHGNTIKVNDLKTREFKKIAKEVQSFFEIAYSEGVYPGGIHLEMTGKKVTECIGGISNITERNLKEYYESKCDPRLNVEQALELALLVANLIKKVKI</sequence>
<keyword evidence="3" id="KW-0464">Manganese</keyword>
<evidence type="ECO:0000256" key="1">
    <source>
        <dbReference type="ARBA" id="ARBA00008911"/>
    </source>
</evidence>
<feature type="binding site" evidence="3">
    <location>
        <position position="67"/>
    </location>
    <ligand>
        <name>Mn(2+)</name>
        <dbReference type="ChEBI" id="CHEBI:29035"/>
    </ligand>
</feature>
<keyword evidence="4" id="KW-0057">Aromatic amino acid biosynthesis</keyword>
<feature type="binding site" evidence="3">
    <location>
        <position position="106"/>
    </location>
    <ligand>
        <name>phosphoenolpyruvate</name>
        <dbReference type="ChEBI" id="CHEBI:58702"/>
    </ligand>
</feature>
<evidence type="ECO:0000256" key="2">
    <source>
        <dbReference type="ARBA" id="ARBA00022679"/>
    </source>
</evidence>
<evidence type="ECO:0000313" key="6">
    <source>
        <dbReference type="Proteomes" id="UP000292583"/>
    </source>
</evidence>
<feature type="binding site" evidence="3">
    <location>
        <position position="338"/>
    </location>
    <ligand>
        <name>Mn(2+)</name>
        <dbReference type="ChEBI" id="CHEBI:29035"/>
    </ligand>
</feature>
<comment type="catalytic activity">
    <reaction evidence="4">
        <text>D-erythrose 4-phosphate + phosphoenolpyruvate + H2O = 7-phospho-2-dehydro-3-deoxy-D-arabino-heptonate + phosphate</text>
        <dbReference type="Rhea" id="RHEA:14717"/>
        <dbReference type="ChEBI" id="CHEBI:15377"/>
        <dbReference type="ChEBI" id="CHEBI:16897"/>
        <dbReference type="ChEBI" id="CHEBI:43474"/>
        <dbReference type="ChEBI" id="CHEBI:58394"/>
        <dbReference type="ChEBI" id="CHEBI:58702"/>
        <dbReference type="EC" id="2.5.1.54"/>
    </reaction>
</comment>
<comment type="similarity">
    <text evidence="1 4">Belongs to the class-II DAHP synthase family.</text>
</comment>
<dbReference type="RefSeq" id="WP_131166304.1">
    <property type="nucleotide sequence ID" value="NZ_CP076657.1"/>
</dbReference>
<dbReference type="AlphaFoldDB" id="A0A4Q9JSJ8"/>
<keyword evidence="4" id="KW-0028">Amino-acid biosynthesis</keyword>
<dbReference type="Pfam" id="PF01474">
    <property type="entry name" value="DAHP_synth_2"/>
    <property type="match status" value="1"/>
</dbReference>
<dbReference type="PANTHER" id="PTHR21337">
    <property type="entry name" value="PHOSPHO-2-DEHYDRO-3-DEOXYHEPTONATE ALDOLASE 1, 2"/>
    <property type="match status" value="1"/>
</dbReference>
<gene>
    <name evidence="5" type="ORF">DU473_07780</name>
</gene>
<comment type="pathway">
    <text evidence="4">Metabolic intermediate biosynthesis; chorismate biosynthesis; chorismate from D-erythrose 4-phosphate and phosphoenolpyruvate: step 1/7.</text>
</comment>
<feature type="binding site" evidence="3">
    <location>
        <position position="275"/>
    </location>
    <ligand>
        <name>phosphoenolpyruvate</name>
        <dbReference type="ChEBI" id="CHEBI:58702"/>
    </ligand>
</feature>
<dbReference type="EC" id="2.5.1.54" evidence="4"/>
<comment type="caution">
    <text evidence="5">The sequence shown here is derived from an EMBL/GenBank/DDBJ whole genome shotgun (WGS) entry which is preliminary data.</text>
</comment>
<dbReference type="Proteomes" id="UP000292583">
    <property type="component" value="Unassembled WGS sequence"/>
</dbReference>
<accession>A0A4Q9JSJ8</accession>
<dbReference type="EMBL" id="QPGR01000021">
    <property type="protein sequence ID" value="TBR78640.1"/>
    <property type="molecule type" value="Genomic_DNA"/>
</dbReference>
<reference evidence="5 6" key="1">
    <citation type="submission" date="2018-07" db="EMBL/GenBank/DDBJ databases">
        <title>Campylobacter zealandensis sp. nov., isolated from birds and water in New Zealand.</title>
        <authorList>
            <person name="Wilkinson D.A."/>
            <person name="Biggs P.J."/>
            <person name="French N.P."/>
            <person name="Midwinter A.C."/>
        </authorList>
    </citation>
    <scope>NUCLEOTIDE SEQUENCE [LARGE SCALE GENOMIC DNA]</scope>
    <source>
        <strain evidence="5 6">B423b</strain>
    </source>
</reference>
<dbReference type="GO" id="GO:0009073">
    <property type="term" value="P:aromatic amino acid family biosynthetic process"/>
    <property type="evidence" value="ECO:0007669"/>
    <property type="project" value="UniProtKB-KW"/>
</dbReference>
<keyword evidence="3" id="KW-0104">Cadmium</keyword>
<name>A0A4Q9JSJ8_9BACT</name>
<dbReference type="SUPFAM" id="SSF51569">
    <property type="entry name" value="Aldolase"/>
    <property type="match status" value="1"/>
</dbReference>
<dbReference type="GO" id="GO:0008652">
    <property type="term" value="P:amino acid biosynthetic process"/>
    <property type="evidence" value="ECO:0007669"/>
    <property type="project" value="UniProtKB-KW"/>
</dbReference>
<protein>
    <recommendedName>
        <fullName evidence="4">Phospho-2-dehydro-3-deoxyheptonate aldolase</fullName>
        <ecNumber evidence="4">2.5.1.54</ecNumber>
    </recommendedName>
</protein>
<dbReference type="OrthoDB" id="9766852at2"/>
<proteinExistence type="inferred from homology"/>
<feature type="binding site" evidence="3">
    <location>
        <position position="306"/>
    </location>
    <ligand>
        <name>phosphoenolpyruvate</name>
        <dbReference type="ChEBI" id="CHEBI:58702"/>
    </ligand>
</feature>
<feature type="binding site" evidence="3">
    <location>
        <begin position="252"/>
        <end position="253"/>
    </location>
    <ligand>
        <name>phosphoenolpyruvate</name>
        <dbReference type="ChEBI" id="CHEBI:58702"/>
    </ligand>
</feature>
<feature type="binding site" evidence="3">
    <location>
        <position position="409"/>
    </location>
    <ligand>
        <name>Mn(2+)</name>
        <dbReference type="ChEBI" id="CHEBI:29035"/>
    </ligand>
</feature>